<evidence type="ECO:0000313" key="2">
    <source>
        <dbReference type="Proteomes" id="UP001501147"/>
    </source>
</evidence>
<gene>
    <name evidence="1" type="ORF">GCM10023329_16950</name>
</gene>
<evidence type="ECO:0000313" key="1">
    <source>
        <dbReference type="EMBL" id="GAA4770520.1"/>
    </source>
</evidence>
<dbReference type="EMBL" id="BAABJV010000003">
    <property type="protein sequence ID" value="GAA4770520.1"/>
    <property type="molecule type" value="Genomic_DNA"/>
</dbReference>
<dbReference type="RefSeq" id="WP_345611586.1">
    <property type="nucleotide sequence ID" value="NZ_BAABJV010000003.1"/>
</dbReference>
<accession>A0ABP9A0H6</accession>
<dbReference type="Proteomes" id="UP001501147">
    <property type="component" value="Unassembled WGS sequence"/>
</dbReference>
<protein>
    <submittedName>
        <fullName evidence="1">Uncharacterized protein</fullName>
    </submittedName>
</protein>
<reference evidence="2" key="1">
    <citation type="journal article" date="2019" name="Int. J. Syst. Evol. Microbiol.">
        <title>The Global Catalogue of Microorganisms (GCM) 10K type strain sequencing project: providing services to taxonomists for standard genome sequencing and annotation.</title>
        <authorList>
            <consortium name="The Broad Institute Genomics Platform"/>
            <consortium name="The Broad Institute Genome Sequencing Center for Infectious Disease"/>
            <person name="Wu L."/>
            <person name="Ma J."/>
        </authorList>
    </citation>
    <scope>NUCLEOTIDE SEQUENCE [LARGE SCALE GENOMIC DNA]</scope>
    <source>
        <strain evidence="2">JCM 18324</strain>
    </source>
</reference>
<keyword evidence="2" id="KW-1185">Reference proteome</keyword>
<sequence length="88" mass="9626">MSDADRMRISRVPGKPVRRDRDGGLVVDLWLTRAGAFATDLPLRLTPAEAEVLHAQLCFALDDVPLPGAGQRVPDCRGPARAPTLRWP</sequence>
<organism evidence="1 2">
    <name type="scientific">Streptomyces sanyensis</name>
    <dbReference type="NCBI Taxonomy" id="568869"/>
    <lineage>
        <taxon>Bacteria</taxon>
        <taxon>Bacillati</taxon>
        <taxon>Actinomycetota</taxon>
        <taxon>Actinomycetes</taxon>
        <taxon>Kitasatosporales</taxon>
        <taxon>Streptomycetaceae</taxon>
        <taxon>Streptomyces</taxon>
    </lineage>
</organism>
<proteinExistence type="predicted"/>
<comment type="caution">
    <text evidence="1">The sequence shown here is derived from an EMBL/GenBank/DDBJ whole genome shotgun (WGS) entry which is preliminary data.</text>
</comment>
<name>A0ABP9A0H6_9ACTN</name>